<comment type="pathway">
    <text evidence="1">Pyrimidine metabolism; dTTP biosynthesis.</text>
</comment>
<keyword evidence="7" id="KW-0547">Nucleotide-binding</keyword>
<dbReference type="HAMAP" id="MF_00165">
    <property type="entry name" value="Thymidylate_kinase"/>
    <property type="match status" value="1"/>
</dbReference>
<dbReference type="PROSITE" id="PS01331">
    <property type="entry name" value="THYMIDYLATE_KINASE"/>
    <property type="match status" value="1"/>
</dbReference>
<dbReference type="RefSeq" id="XP_018335265.1">
    <property type="nucleotide sequence ID" value="XM_018479763.2"/>
</dbReference>
<evidence type="ECO:0000313" key="11">
    <source>
        <dbReference type="Proteomes" id="UP000192223"/>
    </source>
</evidence>
<dbReference type="GeneID" id="108744140"/>
<dbReference type="GO" id="GO:0004550">
    <property type="term" value="F:nucleoside diphosphate kinase activity"/>
    <property type="evidence" value="ECO:0007669"/>
    <property type="project" value="TreeGrafter"/>
</dbReference>
<keyword evidence="5" id="KW-0808">Transferase</keyword>
<dbReference type="STRING" id="224129.A0A1W4XS65"/>
<dbReference type="SUPFAM" id="SSF52540">
    <property type="entry name" value="P-loop containing nucleoside triphosphate hydrolases"/>
    <property type="match status" value="1"/>
</dbReference>
<dbReference type="EC" id="2.7.4.9" evidence="3"/>
<dbReference type="NCBIfam" id="TIGR00041">
    <property type="entry name" value="DTMP_kinase"/>
    <property type="match status" value="1"/>
</dbReference>
<evidence type="ECO:0000256" key="4">
    <source>
        <dbReference type="ARBA" id="ARBA00017144"/>
    </source>
</evidence>
<dbReference type="CDD" id="cd01672">
    <property type="entry name" value="TMPK"/>
    <property type="match status" value="1"/>
</dbReference>
<organism evidence="11 12">
    <name type="scientific">Agrilus planipennis</name>
    <name type="common">Emerald ash borer</name>
    <name type="synonym">Agrilus marcopoli</name>
    <dbReference type="NCBI Taxonomy" id="224129"/>
    <lineage>
        <taxon>Eukaryota</taxon>
        <taxon>Metazoa</taxon>
        <taxon>Ecdysozoa</taxon>
        <taxon>Arthropoda</taxon>
        <taxon>Hexapoda</taxon>
        <taxon>Insecta</taxon>
        <taxon>Pterygota</taxon>
        <taxon>Neoptera</taxon>
        <taxon>Endopterygota</taxon>
        <taxon>Coleoptera</taxon>
        <taxon>Polyphaga</taxon>
        <taxon>Elateriformia</taxon>
        <taxon>Buprestoidea</taxon>
        <taxon>Buprestidae</taxon>
        <taxon>Agrilinae</taxon>
        <taxon>Agrilus</taxon>
    </lineage>
</organism>
<evidence type="ECO:0000256" key="3">
    <source>
        <dbReference type="ARBA" id="ARBA00012980"/>
    </source>
</evidence>
<dbReference type="GO" id="GO:0005829">
    <property type="term" value="C:cytosol"/>
    <property type="evidence" value="ECO:0007669"/>
    <property type="project" value="TreeGrafter"/>
</dbReference>
<dbReference type="FunFam" id="3.40.50.300:FF:000679">
    <property type="entry name" value="Thymidylate kinase"/>
    <property type="match status" value="1"/>
</dbReference>
<dbReference type="Proteomes" id="UP000192223">
    <property type="component" value="Unplaced"/>
</dbReference>
<feature type="domain" description="Thymidylate kinase-like" evidence="10">
    <location>
        <begin position="9"/>
        <end position="186"/>
    </location>
</feature>
<keyword evidence="11" id="KW-1185">Reference proteome</keyword>
<comment type="similarity">
    <text evidence="2">Belongs to the thymidylate kinase family.</text>
</comment>
<dbReference type="GO" id="GO:0005739">
    <property type="term" value="C:mitochondrion"/>
    <property type="evidence" value="ECO:0007669"/>
    <property type="project" value="TreeGrafter"/>
</dbReference>
<dbReference type="KEGG" id="apln:108744140"/>
<dbReference type="InterPro" id="IPR027417">
    <property type="entry name" value="P-loop_NTPase"/>
</dbReference>
<accession>A0A1W4XS65</accession>
<dbReference type="InterPro" id="IPR018094">
    <property type="entry name" value="Thymidylate_kinase"/>
</dbReference>
<dbReference type="Pfam" id="PF02223">
    <property type="entry name" value="Thymidylate_kin"/>
    <property type="match status" value="1"/>
</dbReference>
<dbReference type="OrthoDB" id="425602at2759"/>
<dbReference type="GO" id="GO:0005524">
    <property type="term" value="F:ATP binding"/>
    <property type="evidence" value="ECO:0007669"/>
    <property type="project" value="UniProtKB-KW"/>
</dbReference>
<dbReference type="InterPro" id="IPR018095">
    <property type="entry name" value="Thymidylate_kin_CS"/>
</dbReference>
<dbReference type="FunCoup" id="A0A1W4XS65">
    <property type="interactions" value="1587"/>
</dbReference>
<evidence type="ECO:0000259" key="10">
    <source>
        <dbReference type="Pfam" id="PF02223"/>
    </source>
</evidence>
<dbReference type="GO" id="GO:0005634">
    <property type="term" value="C:nucleus"/>
    <property type="evidence" value="ECO:0007669"/>
    <property type="project" value="TreeGrafter"/>
</dbReference>
<evidence type="ECO:0000256" key="7">
    <source>
        <dbReference type="ARBA" id="ARBA00022741"/>
    </source>
</evidence>
<keyword evidence="9" id="KW-0067">ATP-binding</keyword>
<dbReference type="AlphaFoldDB" id="A0A1W4XS65"/>
<dbReference type="GO" id="GO:0006227">
    <property type="term" value="P:dUDP biosynthetic process"/>
    <property type="evidence" value="ECO:0007669"/>
    <property type="project" value="TreeGrafter"/>
</dbReference>
<evidence type="ECO:0000256" key="9">
    <source>
        <dbReference type="ARBA" id="ARBA00022840"/>
    </source>
</evidence>
<evidence type="ECO:0000256" key="8">
    <source>
        <dbReference type="ARBA" id="ARBA00022777"/>
    </source>
</evidence>
<keyword evidence="8 12" id="KW-0418">Kinase</keyword>
<keyword evidence="6" id="KW-0545">Nucleotide biosynthesis</keyword>
<evidence type="ECO:0000313" key="12">
    <source>
        <dbReference type="RefSeq" id="XP_018335265.1"/>
    </source>
</evidence>
<proteinExistence type="inferred from homology"/>
<evidence type="ECO:0000256" key="1">
    <source>
        <dbReference type="ARBA" id="ARBA00004992"/>
    </source>
</evidence>
<evidence type="ECO:0000256" key="5">
    <source>
        <dbReference type="ARBA" id="ARBA00022679"/>
    </source>
</evidence>
<dbReference type="InterPro" id="IPR039430">
    <property type="entry name" value="Thymidylate_kin-like_dom"/>
</dbReference>
<dbReference type="Gene3D" id="3.40.50.300">
    <property type="entry name" value="P-loop containing nucleotide triphosphate hydrolases"/>
    <property type="match status" value="1"/>
</dbReference>
<name>A0A1W4XS65_AGRPL</name>
<evidence type="ECO:0000256" key="2">
    <source>
        <dbReference type="ARBA" id="ARBA00009776"/>
    </source>
</evidence>
<dbReference type="InParanoid" id="A0A1W4XS65"/>
<reference evidence="12" key="1">
    <citation type="submission" date="2025-08" db="UniProtKB">
        <authorList>
            <consortium name="RefSeq"/>
        </authorList>
    </citation>
    <scope>IDENTIFICATION</scope>
    <source>
        <tissue evidence="12">Entire body</tissue>
    </source>
</reference>
<dbReference type="GO" id="GO:0004798">
    <property type="term" value="F:dTMP kinase activity"/>
    <property type="evidence" value="ECO:0007669"/>
    <property type="project" value="UniProtKB-EC"/>
</dbReference>
<evidence type="ECO:0000256" key="6">
    <source>
        <dbReference type="ARBA" id="ARBA00022727"/>
    </source>
</evidence>
<dbReference type="GO" id="GO:0006235">
    <property type="term" value="P:dTTP biosynthetic process"/>
    <property type="evidence" value="ECO:0007669"/>
    <property type="project" value="TreeGrafter"/>
</dbReference>
<protein>
    <recommendedName>
        <fullName evidence="4">Thymidylate kinase</fullName>
        <ecNumber evidence="3">2.7.4.9</ecNumber>
    </recommendedName>
</protein>
<dbReference type="PANTHER" id="PTHR10344:SF1">
    <property type="entry name" value="THYMIDYLATE KINASE"/>
    <property type="match status" value="1"/>
</dbReference>
<gene>
    <name evidence="12" type="primary">LOC108744140</name>
</gene>
<dbReference type="GO" id="GO:0006233">
    <property type="term" value="P:dTDP biosynthetic process"/>
    <property type="evidence" value="ECO:0007669"/>
    <property type="project" value="InterPro"/>
</dbReference>
<dbReference type="PANTHER" id="PTHR10344">
    <property type="entry name" value="THYMIDYLATE KINASE"/>
    <property type="match status" value="1"/>
</dbReference>
<sequence length="223" mass="25533">MSRGAFIILEGIDRTGKSTQSAKLIESLRKLNINAERMAFPNRTSNTGQLISKYLSNKDYHINDQTIHLLFSANRWENLDFIRSKLFAGTSIIVDRYSYSGVAYSVAKGLDFMWCLQPEVGLPQPDLVFLLDINPEDSRLRSGFGSERYENLQMQKNVSTILRQFAEIENYWKIVDASKSIEDVHEILLKHSNEIINDIQIDKRPLTSITSTAIKRTYPITLV</sequence>